<comment type="caution">
    <text evidence="1">The sequence shown here is derived from an EMBL/GenBank/DDBJ whole genome shotgun (WGS) entry which is preliminary data.</text>
</comment>
<name>A0ABQ9ZYY4_9CRUS</name>
<evidence type="ECO:0000313" key="2">
    <source>
        <dbReference type="Proteomes" id="UP001234178"/>
    </source>
</evidence>
<sequence length="106" mass="12310">MDNISEVGNQLNFALRAVIYYFHSIDDFSKKSVVFKFFPCDDSNCIHSISLHVQRRRWKMSHDRWPMRSIKVGIVFSNCGIFGLAETNDVGRGIFFSLFIIIVCQK</sequence>
<reference evidence="1 2" key="1">
    <citation type="journal article" date="2023" name="Nucleic Acids Res.">
        <title>The hologenome of Daphnia magna reveals possible DNA methylation and microbiome-mediated evolution of the host genome.</title>
        <authorList>
            <person name="Chaturvedi A."/>
            <person name="Li X."/>
            <person name="Dhandapani V."/>
            <person name="Marshall H."/>
            <person name="Kissane S."/>
            <person name="Cuenca-Cambronero M."/>
            <person name="Asole G."/>
            <person name="Calvet F."/>
            <person name="Ruiz-Romero M."/>
            <person name="Marangio P."/>
            <person name="Guigo R."/>
            <person name="Rago D."/>
            <person name="Mirbahai L."/>
            <person name="Eastwood N."/>
            <person name="Colbourne J.K."/>
            <person name="Zhou J."/>
            <person name="Mallon E."/>
            <person name="Orsini L."/>
        </authorList>
    </citation>
    <scope>NUCLEOTIDE SEQUENCE [LARGE SCALE GENOMIC DNA]</scope>
    <source>
        <strain evidence="1">LRV0_1</strain>
    </source>
</reference>
<dbReference type="Proteomes" id="UP001234178">
    <property type="component" value="Unassembled WGS sequence"/>
</dbReference>
<dbReference type="EMBL" id="JAOYFB010000036">
    <property type="protein sequence ID" value="KAK4018122.1"/>
    <property type="molecule type" value="Genomic_DNA"/>
</dbReference>
<organism evidence="1 2">
    <name type="scientific">Daphnia magna</name>
    <dbReference type="NCBI Taxonomy" id="35525"/>
    <lineage>
        <taxon>Eukaryota</taxon>
        <taxon>Metazoa</taxon>
        <taxon>Ecdysozoa</taxon>
        <taxon>Arthropoda</taxon>
        <taxon>Crustacea</taxon>
        <taxon>Branchiopoda</taxon>
        <taxon>Diplostraca</taxon>
        <taxon>Cladocera</taxon>
        <taxon>Anomopoda</taxon>
        <taxon>Daphniidae</taxon>
        <taxon>Daphnia</taxon>
    </lineage>
</organism>
<protein>
    <submittedName>
        <fullName evidence="1">Uncharacterized protein</fullName>
    </submittedName>
</protein>
<gene>
    <name evidence="1" type="ORF">OUZ56_000191</name>
</gene>
<accession>A0ABQ9ZYY4</accession>
<evidence type="ECO:0000313" key="1">
    <source>
        <dbReference type="EMBL" id="KAK4018122.1"/>
    </source>
</evidence>
<proteinExistence type="predicted"/>
<keyword evidence="2" id="KW-1185">Reference proteome</keyword>